<dbReference type="PANTHER" id="PTHR43525:SF1">
    <property type="entry name" value="PROTEIN MALY"/>
    <property type="match status" value="1"/>
</dbReference>
<comment type="cofactor">
    <cofactor evidence="1">
        <name>pyridoxal 5'-phosphate</name>
        <dbReference type="ChEBI" id="CHEBI:597326"/>
    </cofactor>
</comment>
<dbReference type="InterPro" id="IPR015421">
    <property type="entry name" value="PyrdxlP-dep_Trfase_major"/>
</dbReference>
<dbReference type="RefSeq" id="WP_028068861.1">
    <property type="nucleotide sequence ID" value="NZ_CP141191.1"/>
</dbReference>
<evidence type="ECO:0000259" key="6">
    <source>
        <dbReference type="Pfam" id="PF00155"/>
    </source>
</evidence>
<feature type="domain" description="Aminotransferase class I/classII large" evidence="6">
    <location>
        <begin position="26"/>
        <end position="380"/>
    </location>
</feature>
<keyword evidence="3" id="KW-0663">Pyridoxal phosphate</keyword>
<accession>A0A4U9VLZ8</accession>
<reference evidence="8 9" key="1">
    <citation type="submission" date="2019-05" db="EMBL/GenBank/DDBJ databases">
        <authorList>
            <consortium name="Pathogen Informatics"/>
        </authorList>
    </citation>
    <scope>NUCLEOTIDE SEQUENCE [LARGE SCALE GENOMIC DNA]</scope>
    <source>
        <strain evidence="8 9">NCTC11429</strain>
    </source>
</reference>
<organism evidence="8 9">
    <name type="scientific">Sphingobacterium thalpophilum</name>
    <dbReference type="NCBI Taxonomy" id="259"/>
    <lineage>
        <taxon>Bacteria</taxon>
        <taxon>Pseudomonadati</taxon>
        <taxon>Bacteroidota</taxon>
        <taxon>Sphingobacteriia</taxon>
        <taxon>Sphingobacteriales</taxon>
        <taxon>Sphingobacteriaceae</taxon>
        <taxon>Sphingobacterium</taxon>
    </lineage>
</organism>
<dbReference type="Gene3D" id="3.90.1150.10">
    <property type="entry name" value="Aspartate Aminotransferase, domain 1"/>
    <property type="match status" value="1"/>
</dbReference>
<dbReference type="EMBL" id="LR590484">
    <property type="protein sequence ID" value="VTR47313.1"/>
    <property type="molecule type" value="Genomic_DNA"/>
</dbReference>
<evidence type="ECO:0000313" key="9">
    <source>
        <dbReference type="Proteomes" id="UP000308196"/>
    </source>
</evidence>
<dbReference type="InterPro" id="IPR004839">
    <property type="entry name" value="Aminotransferase_I/II_large"/>
</dbReference>
<dbReference type="Pfam" id="PF00155">
    <property type="entry name" value="Aminotran_1_2"/>
    <property type="match status" value="1"/>
</dbReference>
<evidence type="ECO:0000313" key="7">
    <source>
        <dbReference type="EMBL" id="MEZ0453523.1"/>
    </source>
</evidence>
<evidence type="ECO:0000256" key="2">
    <source>
        <dbReference type="ARBA" id="ARBA00012224"/>
    </source>
</evidence>
<dbReference type="InterPro" id="IPR027619">
    <property type="entry name" value="C-S_lyase_PatB-like"/>
</dbReference>
<dbReference type="SUPFAM" id="SSF53383">
    <property type="entry name" value="PLP-dependent transferases"/>
    <property type="match status" value="1"/>
</dbReference>
<evidence type="ECO:0000256" key="4">
    <source>
        <dbReference type="ARBA" id="ARBA00023239"/>
    </source>
</evidence>
<dbReference type="GeneID" id="78464174"/>
<proteinExistence type="inferred from homology"/>
<dbReference type="EMBL" id="JBEOQB010000005">
    <property type="protein sequence ID" value="MEZ0453523.1"/>
    <property type="molecule type" value="Genomic_DNA"/>
</dbReference>
<keyword evidence="4 8" id="KW-0456">Lyase</keyword>
<dbReference type="Proteomes" id="UP001566204">
    <property type="component" value="Unassembled WGS sequence"/>
</dbReference>
<gene>
    <name evidence="8" type="primary">patB</name>
    <name evidence="7" type="ORF">ABTW24_18165</name>
    <name evidence="8" type="ORF">NCTC11429_03506</name>
</gene>
<dbReference type="KEGG" id="stha:NCTC11429_03506"/>
<dbReference type="EC" id="4.4.1.13" evidence="2"/>
<comment type="similarity">
    <text evidence="5">Belongs to the class-II pyridoxal-phosphate-dependent aminotransferase family. MalY/PatB cystathionine beta-lyase subfamily.</text>
</comment>
<dbReference type="InterPro" id="IPR015422">
    <property type="entry name" value="PyrdxlP-dep_Trfase_small"/>
</dbReference>
<name>A0A4U9VLZ8_9SPHI</name>
<evidence type="ECO:0000313" key="10">
    <source>
        <dbReference type="Proteomes" id="UP001566204"/>
    </source>
</evidence>
<evidence type="ECO:0000256" key="5">
    <source>
        <dbReference type="ARBA" id="ARBA00037974"/>
    </source>
</evidence>
<evidence type="ECO:0000256" key="3">
    <source>
        <dbReference type="ARBA" id="ARBA00022898"/>
    </source>
</evidence>
<dbReference type="GO" id="GO:0047804">
    <property type="term" value="F:cysteine-S-conjugate beta-lyase activity"/>
    <property type="evidence" value="ECO:0007669"/>
    <property type="project" value="UniProtKB-EC"/>
</dbReference>
<evidence type="ECO:0000313" key="8">
    <source>
        <dbReference type="EMBL" id="VTR47313.1"/>
    </source>
</evidence>
<dbReference type="PANTHER" id="PTHR43525">
    <property type="entry name" value="PROTEIN MALY"/>
    <property type="match status" value="1"/>
</dbReference>
<protein>
    <recommendedName>
        <fullName evidence="2">cysteine-S-conjugate beta-lyase</fullName>
        <ecNumber evidence="2">4.4.1.13</ecNumber>
    </recommendedName>
</protein>
<dbReference type="NCBIfam" id="TIGR04350">
    <property type="entry name" value="C_S_lyase_PatB"/>
    <property type="match status" value="1"/>
</dbReference>
<reference evidence="7 10" key="2">
    <citation type="submission" date="2024-06" db="EMBL/GenBank/DDBJ databases">
        <title>Soil Sphingobacterium thalpophilum.</title>
        <authorList>
            <person name="Yang J."/>
            <person name="Li J."/>
        </authorList>
    </citation>
    <scope>NUCLEOTIDE SEQUENCE [LARGE SCALE GENOMIC DNA]</scope>
    <source>
        <strain evidence="7 10">22g91tb</strain>
    </source>
</reference>
<dbReference type="Proteomes" id="UP000308196">
    <property type="component" value="Chromosome"/>
</dbReference>
<dbReference type="STRING" id="1123265.GCA_000686625_01311"/>
<dbReference type="InterPro" id="IPR015424">
    <property type="entry name" value="PyrdxlP-dep_Trfase"/>
</dbReference>
<dbReference type="CDD" id="cd00609">
    <property type="entry name" value="AAT_like"/>
    <property type="match status" value="1"/>
</dbReference>
<dbReference type="AlphaFoldDB" id="A0A4U9VLZ8"/>
<dbReference type="InterPro" id="IPR051798">
    <property type="entry name" value="Class-II_PLP-Dep_Aminotrans"/>
</dbReference>
<dbReference type="Gene3D" id="3.40.640.10">
    <property type="entry name" value="Type I PLP-dependent aspartate aminotransferase-like (Major domain)"/>
    <property type="match status" value="1"/>
</dbReference>
<sequence length="394" mass="44587">MIYNFDKLSSRKGTDSVKWNQQAYEDLIPLWVADMDFPAPEPVVEALMKRVQHGIYGYAKIPEEYYDAIAGWLRRRHGFVLEREWILPVDGVVPALSAIIHALTVPGDKVLVQEPVYHCFFSSITRNGCEVVSNDLMYDDGVYRIDFDDFEAKASDPNVKLFILCSPHNPAGRVWTESELERLGDICLRHNVLVVSDEIHCDLVFEDNRHFPFATIKPSFLNNSITCIAPSKTFNLAGLQAAAVIVADPVWNQKVREAFLVNEIGMISPFAITGLIAAYQDGEEWLEQVLSYIWDNYSYLKSYLATYLPELSVVPLEGTYLSWVDCSILPVSSRKLGQMLLESEHLQVNVGAMYGKGTDNFIRLNLACSRATLEEGLARLRNVVLKLLEKQPIF</sequence>
<dbReference type="GO" id="GO:0030170">
    <property type="term" value="F:pyridoxal phosphate binding"/>
    <property type="evidence" value="ECO:0007669"/>
    <property type="project" value="InterPro"/>
</dbReference>
<evidence type="ECO:0000256" key="1">
    <source>
        <dbReference type="ARBA" id="ARBA00001933"/>
    </source>
</evidence>
<keyword evidence="10" id="KW-1185">Reference proteome</keyword>